<evidence type="ECO:0000313" key="2">
    <source>
        <dbReference type="Proteomes" id="UP000204094"/>
    </source>
</evidence>
<evidence type="ECO:0000313" key="1">
    <source>
        <dbReference type="EMBL" id="AMS02977.1"/>
    </source>
</evidence>
<dbReference type="GeneID" id="29124586"/>
<gene>
    <name evidence="1" type="primary">56</name>
    <name evidence="1" type="ORF">SEA_SCHNABELTIER_56</name>
</gene>
<proteinExistence type="predicted"/>
<dbReference type="KEGG" id="vg:29124586"/>
<keyword evidence="2" id="KW-1185">Reference proteome</keyword>
<dbReference type="Proteomes" id="UP000204094">
    <property type="component" value="Segment"/>
</dbReference>
<sequence length="128" mass="14596">MSTERTEHNPRPGEPWLIRSVTSSYKATAILRMKHNTTDAYEWVIVAEDGRSSVGGTELPDGWVLIEPVLPRRHPLPDCAWRRGSDDLERRLHAALIDFYRENENLVLTELSAYLAAWVVENEAVDPT</sequence>
<dbReference type="OrthoDB" id="38629at10239"/>
<dbReference type="EMBL" id="KU963252">
    <property type="protein sequence ID" value="AMS02977.1"/>
    <property type="molecule type" value="Genomic_DNA"/>
</dbReference>
<protein>
    <submittedName>
        <fullName evidence="1">Uncharacterized protein</fullName>
    </submittedName>
</protein>
<accession>A0A142KA44</accession>
<reference evidence="1" key="1">
    <citation type="submission" date="2018-02" db="EMBL/GenBank/DDBJ databases">
        <authorList>
            <person name="Arnold Z.M."/>
            <person name="Basina A."/>
            <person name="Iyer A.M."/>
            <person name="Stoner T.H."/>
            <person name="Kasturiarachi N.S."/>
            <person name="Pressimone C.A."/>
            <person name="Schiebel J.G."/>
            <person name="Furbee E.C."/>
            <person name="Grubb S.R."/>
            <person name="Warner M.H."/>
            <person name="Montgomery M.T."/>
            <person name="Garlena R.A."/>
            <person name="Russell D.A."/>
            <person name="Pope W.H."/>
            <person name="Jacobs-Sera D."/>
            <person name="Hendrix R.W."/>
            <person name="Hatfull G.F."/>
        </authorList>
    </citation>
    <scope>NUCLEOTIDE SEQUENCE</scope>
</reference>
<name>A0A142KA44_9CAUD</name>
<organism evidence="1 2">
    <name type="scientific">Gordonia phage Schnabeltier</name>
    <dbReference type="NCBI Taxonomy" id="1821561"/>
    <lineage>
        <taxon>Viruses</taxon>
        <taxon>Duplodnaviria</taxon>
        <taxon>Heunggongvirae</taxon>
        <taxon>Uroviricota</taxon>
        <taxon>Caudoviricetes</taxon>
        <taxon>Schnabeltiervirus</taxon>
        <taxon>Schnabeltiervirus schnabeltier</taxon>
    </lineage>
</organism>
<dbReference type="RefSeq" id="YP_009303439.1">
    <property type="nucleotide sequence ID" value="NC_031255.2"/>
</dbReference>